<evidence type="ECO:0000256" key="1">
    <source>
        <dbReference type="SAM" id="MobiDB-lite"/>
    </source>
</evidence>
<feature type="compositionally biased region" description="Basic residues" evidence="1">
    <location>
        <begin position="336"/>
        <end position="353"/>
    </location>
</feature>
<dbReference type="SMART" id="SM00382">
    <property type="entry name" value="AAA"/>
    <property type="match status" value="1"/>
</dbReference>
<dbReference type="PANTHER" id="PTHR46411">
    <property type="entry name" value="FAMILY ATPASE, PUTATIVE-RELATED"/>
    <property type="match status" value="1"/>
</dbReference>
<feature type="compositionally biased region" description="Acidic residues" evidence="1">
    <location>
        <begin position="278"/>
        <end position="291"/>
    </location>
</feature>
<dbReference type="InterPro" id="IPR054289">
    <property type="entry name" value="DUF7025"/>
</dbReference>
<feature type="region of interest" description="Disordered" evidence="1">
    <location>
        <begin position="680"/>
        <end position="707"/>
    </location>
</feature>
<name>A0ABR1MKA7_9PEZI</name>
<feature type="compositionally biased region" description="Polar residues" evidence="1">
    <location>
        <begin position="13"/>
        <end position="22"/>
    </location>
</feature>
<organism evidence="3 4">
    <name type="scientific">Phyllosticta citricarpa</name>
    <dbReference type="NCBI Taxonomy" id="55181"/>
    <lineage>
        <taxon>Eukaryota</taxon>
        <taxon>Fungi</taxon>
        <taxon>Dikarya</taxon>
        <taxon>Ascomycota</taxon>
        <taxon>Pezizomycotina</taxon>
        <taxon>Dothideomycetes</taxon>
        <taxon>Dothideomycetes incertae sedis</taxon>
        <taxon>Botryosphaeriales</taxon>
        <taxon>Phyllostictaceae</taxon>
        <taxon>Phyllosticta</taxon>
    </lineage>
</organism>
<reference evidence="3 4" key="1">
    <citation type="submission" date="2024-04" db="EMBL/GenBank/DDBJ databases">
        <title>Phyllosticta paracitricarpa is synonymous to the EU quarantine fungus P. citricarpa based on phylogenomic analyses.</title>
        <authorList>
            <consortium name="Lawrence Berkeley National Laboratory"/>
            <person name="Van Ingen-Buijs V.A."/>
            <person name="Van Westerhoven A.C."/>
            <person name="Haridas S."/>
            <person name="Skiadas P."/>
            <person name="Martin F."/>
            <person name="Groenewald J.Z."/>
            <person name="Crous P.W."/>
            <person name="Seidl M.F."/>
        </authorList>
    </citation>
    <scope>NUCLEOTIDE SEQUENCE [LARGE SCALE GENOMIC DNA]</scope>
    <source>
        <strain evidence="3 4">CBS 122670</strain>
    </source>
</reference>
<evidence type="ECO:0000313" key="4">
    <source>
        <dbReference type="Proteomes" id="UP001365128"/>
    </source>
</evidence>
<feature type="domain" description="AAA+ ATPase" evidence="2">
    <location>
        <begin position="846"/>
        <end position="971"/>
    </location>
</feature>
<feature type="compositionally biased region" description="Acidic residues" evidence="1">
    <location>
        <begin position="164"/>
        <end position="176"/>
    </location>
</feature>
<dbReference type="Pfam" id="PF23232">
    <property type="entry name" value="AAA_lid_13"/>
    <property type="match status" value="1"/>
</dbReference>
<evidence type="ECO:0000259" key="2">
    <source>
        <dbReference type="SMART" id="SM00382"/>
    </source>
</evidence>
<sequence length="1068" mass="119769">MTSPGSEKPLPSSPLQKATCCQTAVPLTHATRSPQLQPPAAAAAASPSAAAAAAAAAGSSPSAPAPAPQHDPAGARSSSAHHDAAIAMENAPRDESVKPGDPVDVKTATDAPNPDLNVVDGAEGAEKPVKSVKKKKTKKDKGGKKQQARKRGKKSKRGRRDDSSDSDDSASDSETSDEAKSDESSSDEGEDSSSSEDEGRKRSRKKSIKVRKTKAKKSKKKGKKSRKYDSSSSESDSESDKSESSSSSDSESSEEESKRHARRRKSKRKSQRSRHADESDDDDVSEADGDETNLTQLLLDVLTRRTNNSSTQGGGGEVDEVSLEGKLASKLTKLAIRGRKKPKDKRKGKKQQTKRGTTLEFKRVDELWDNTIHNYKLTESAEDPVDEFNSYVFTVRRRFDWENKYRSTVVDIKSKLLREALADIFKDVKGVSLVEDQPSIDPNMLFLYLEELRTYAKKTLKNKAKKEKKRKQKKKLRVMASHCKIMIKYLDEDYDETKKTLYPMLEAGNITFDLLWALFKPNTLAYTTTYGAAEHPRCFKVDYAYKERSFIRGEWYCIEGRYLEYDGKNYGLGDFEINVDSFKGPRKITSLATYPIRYHKDVDNLKKQLVERGKRFVTMTGMNYRFHKGLAFEKRKKAVAKHNVNGRVMIDPAIFRRINPNYPISLIKPKDQDALYDMCCSSDDDDDDDSDCEMHGPENNPDNEEKEHFKLKLVYDENKMAHLVKVQVDEDGVEIKKEKLDKLAGDADANGENAAAATDDDDRTKNQVFSEEELLIASPVVLGFSFADKRWLEFSIAGIREIEWNEGAFDSLVLPPNDKSIVKALVSSHKFHAAETIDDVVQGKGKGLVFVLHGSPGVGKTLTAEGIADFLKCPLYAVSAGELGTDSWRLEQELQKIMDIAHSWGAILLLDEADVFLEKRQVHDIHRNALVSIFLRLLEYFQGILFLTTNRVETFDDAFQSRTHMGLRYEDLGHHAKREIWKMFLKKVEEMDGMEMDEFEADDYNALARKDMNGRQIKNAVRTAQALAVNEQSKLSMSHIRRVLDVAASFERDLKGGTGYLDAMRSYT</sequence>
<dbReference type="InterPro" id="IPR003959">
    <property type="entry name" value="ATPase_AAA_core"/>
</dbReference>
<dbReference type="InterPro" id="IPR003593">
    <property type="entry name" value="AAA+_ATPase"/>
</dbReference>
<evidence type="ECO:0000313" key="3">
    <source>
        <dbReference type="EMBL" id="KAK7548787.1"/>
    </source>
</evidence>
<feature type="compositionally biased region" description="Basic residues" evidence="1">
    <location>
        <begin position="201"/>
        <end position="226"/>
    </location>
</feature>
<feature type="compositionally biased region" description="Basic and acidic residues" evidence="1">
    <location>
        <begin position="91"/>
        <end position="104"/>
    </location>
</feature>
<feature type="compositionally biased region" description="Low complexity" evidence="1">
    <location>
        <begin position="38"/>
        <end position="62"/>
    </location>
</feature>
<dbReference type="Gene3D" id="3.40.50.300">
    <property type="entry name" value="P-loop containing nucleotide triphosphate hydrolases"/>
    <property type="match status" value="1"/>
</dbReference>
<feature type="compositionally biased region" description="Basic residues" evidence="1">
    <location>
        <begin position="259"/>
        <end position="273"/>
    </location>
</feature>
<dbReference type="PANTHER" id="PTHR46411:SF1">
    <property type="entry name" value="FAMILY ATPASE, PUTATIVE (AFU_ORTHOLOGUE AFUA_7G05752)-RELATED"/>
    <property type="match status" value="1"/>
</dbReference>
<dbReference type="InterPro" id="IPR027417">
    <property type="entry name" value="P-loop_NTPase"/>
</dbReference>
<dbReference type="CDD" id="cd19481">
    <property type="entry name" value="RecA-like_protease"/>
    <property type="match status" value="1"/>
</dbReference>
<feature type="region of interest" description="Disordered" evidence="1">
    <location>
        <begin position="336"/>
        <end position="356"/>
    </location>
</feature>
<proteinExistence type="predicted"/>
<dbReference type="SUPFAM" id="SSF52540">
    <property type="entry name" value="P-loop containing nucleoside triphosphate hydrolases"/>
    <property type="match status" value="1"/>
</dbReference>
<dbReference type="Pfam" id="PF00004">
    <property type="entry name" value="AAA"/>
    <property type="match status" value="1"/>
</dbReference>
<protein>
    <submittedName>
        <fullName evidence="3">AAA family ATPase</fullName>
    </submittedName>
</protein>
<keyword evidence="4" id="KW-1185">Reference proteome</keyword>
<feature type="compositionally biased region" description="Acidic residues" evidence="1">
    <location>
        <begin position="184"/>
        <end position="196"/>
    </location>
</feature>
<feature type="compositionally biased region" description="Basic residues" evidence="1">
    <location>
        <begin position="130"/>
        <end position="158"/>
    </location>
</feature>
<comment type="caution">
    <text evidence="3">The sequence shown here is derived from an EMBL/GenBank/DDBJ whole genome shotgun (WGS) entry which is preliminary data.</text>
</comment>
<gene>
    <name evidence="3" type="ORF">IWX46DRAFT_40868</name>
</gene>
<dbReference type="InterPro" id="IPR056599">
    <property type="entry name" value="AAA_lid_fung"/>
</dbReference>
<feature type="region of interest" description="Disordered" evidence="1">
    <location>
        <begin position="1"/>
        <end position="292"/>
    </location>
</feature>
<dbReference type="EMBL" id="JBBPDW010000010">
    <property type="protein sequence ID" value="KAK7548787.1"/>
    <property type="molecule type" value="Genomic_DNA"/>
</dbReference>
<dbReference type="Pfam" id="PF22942">
    <property type="entry name" value="DUF7025"/>
    <property type="match status" value="1"/>
</dbReference>
<feature type="compositionally biased region" description="Acidic residues" evidence="1">
    <location>
        <begin position="682"/>
        <end position="691"/>
    </location>
</feature>
<accession>A0ABR1MKA7</accession>
<dbReference type="Proteomes" id="UP001365128">
    <property type="component" value="Unassembled WGS sequence"/>
</dbReference>